<protein>
    <submittedName>
        <fullName evidence="8">Starch-binding associating with outer membrane</fullName>
    </submittedName>
</protein>
<dbReference type="GO" id="GO:0009279">
    <property type="term" value="C:cell outer membrane"/>
    <property type="evidence" value="ECO:0007669"/>
    <property type="project" value="UniProtKB-SubCell"/>
</dbReference>
<dbReference type="EMBL" id="FRBL01000001">
    <property type="protein sequence ID" value="SHK77943.1"/>
    <property type="molecule type" value="Genomic_DNA"/>
</dbReference>
<dbReference type="CDD" id="cd08977">
    <property type="entry name" value="SusD"/>
    <property type="match status" value="1"/>
</dbReference>
<feature type="domain" description="RagB/SusD" evidence="6">
    <location>
        <begin position="365"/>
        <end position="507"/>
    </location>
</feature>
<keyword evidence="5" id="KW-0998">Cell outer membrane</keyword>
<name>A0A1M6V8V9_9BACT</name>
<dbReference type="RefSeq" id="WP_073077002.1">
    <property type="nucleotide sequence ID" value="NZ_FRBL01000001.1"/>
</dbReference>
<evidence type="ECO:0000259" key="7">
    <source>
        <dbReference type="Pfam" id="PF14322"/>
    </source>
</evidence>
<sequence length="507" mass="55467">MLNINLHITKRALELLSATVLIALGSCSLIDVAPPANTVNAEIVFNSDTKIKSAVSGIYTPMINENDVTLTCGAMACLGAILGDEASPMGGALLMQDDLSYYTGNILSDNANNIALWNQPFHIIYNANGVVEGLKNAGDAGKVTDSIKRIAEGQAKFARAFVYFYLVNVFGDVPLMTTTDINVNMAAKRAPVEKVYDQIIADLKDAQLLLSEGYGFSGGRKLLPNKYAAAALLARAYLFRERWQEAAEQAGVVINSHAYTLTAPDVTFSANNTESLWELERNAAITPRYQNEAGALAPPARFSKMPEMELAMTDSATFELYQTMGMLLPKYAMREETFQSFEAGDLRVKYWTDRVLTPATAPYFGVPIRYIAKYNGIDINDTEAPGDMSNMVLRLSEAYLIRAEAKAHLGASAEALSDINVVRKRAGLPDLADVSGEQLLAAIARENRIEFVGEWGHRWLDLKRTGKAATVLSAIPDKQPWSAHTLLMPIPRAELMRSPNILQNPGY</sequence>
<dbReference type="InterPro" id="IPR012944">
    <property type="entry name" value="SusD_RagB_dom"/>
</dbReference>
<evidence type="ECO:0000313" key="9">
    <source>
        <dbReference type="Proteomes" id="UP000184420"/>
    </source>
</evidence>
<proteinExistence type="inferred from homology"/>
<comment type="subcellular location">
    <subcellularLocation>
        <location evidence="1">Cell outer membrane</location>
    </subcellularLocation>
</comment>
<evidence type="ECO:0000313" key="8">
    <source>
        <dbReference type="EMBL" id="SHK77943.1"/>
    </source>
</evidence>
<evidence type="ECO:0000256" key="5">
    <source>
        <dbReference type="ARBA" id="ARBA00023237"/>
    </source>
</evidence>
<reference evidence="8 9" key="1">
    <citation type="submission" date="2016-11" db="EMBL/GenBank/DDBJ databases">
        <authorList>
            <person name="Jaros S."/>
            <person name="Januszkiewicz K."/>
            <person name="Wedrychowicz H."/>
        </authorList>
    </citation>
    <scope>NUCLEOTIDE SEQUENCE [LARGE SCALE GENOMIC DNA]</scope>
    <source>
        <strain evidence="8 9">DSM 27406</strain>
    </source>
</reference>
<keyword evidence="9" id="KW-1185">Reference proteome</keyword>
<dbReference type="AlphaFoldDB" id="A0A1M6V8V9"/>
<evidence type="ECO:0000259" key="6">
    <source>
        <dbReference type="Pfam" id="PF07980"/>
    </source>
</evidence>
<evidence type="ECO:0000256" key="2">
    <source>
        <dbReference type="ARBA" id="ARBA00006275"/>
    </source>
</evidence>
<dbReference type="InterPro" id="IPR033985">
    <property type="entry name" value="SusD-like_N"/>
</dbReference>
<evidence type="ECO:0000256" key="4">
    <source>
        <dbReference type="ARBA" id="ARBA00023136"/>
    </source>
</evidence>
<dbReference type="Pfam" id="PF14322">
    <property type="entry name" value="SusD-like_3"/>
    <property type="match status" value="1"/>
</dbReference>
<dbReference type="Proteomes" id="UP000184420">
    <property type="component" value="Unassembled WGS sequence"/>
</dbReference>
<gene>
    <name evidence="8" type="ORF">SAMN05444266_101113</name>
</gene>
<dbReference type="Gene3D" id="1.25.40.390">
    <property type="match status" value="1"/>
</dbReference>
<dbReference type="SUPFAM" id="SSF48452">
    <property type="entry name" value="TPR-like"/>
    <property type="match status" value="1"/>
</dbReference>
<keyword evidence="3" id="KW-0732">Signal</keyword>
<dbReference type="InterPro" id="IPR011990">
    <property type="entry name" value="TPR-like_helical_dom_sf"/>
</dbReference>
<accession>A0A1M6V8V9</accession>
<dbReference type="STRING" id="1419482.SAMN05444266_101113"/>
<evidence type="ECO:0000256" key="3">
    <source>
        <dbReference type="ARBA" id="ARBA00022729"/>
    </source>
</evidence>
<dbReference type="Pfam" id="PF07980">
    <property type="entry name" value="SusD_RagB"/>
    <property type="match status" value="1"/>
</dbReference>
<evidence type="ECO:0000256" key="1">
    <source>
        <dbReference type="ARBA" id="ARBA00004442"/>
    </source>
</evidence>
<dbReference type="OrthoDB" id="625727at2"/>
<keyword evidence="4" id="KW-0472">Membrane</keyword>
<feature type="domain" description="SusD-like N-terminal" evidence="7">
    <location>
        <begin position="99"/>
        <end position="238"/>
    </location>
</feature>
<organism evidence="8 9">
    <name type="scientific">Chitinophaga jiangningensis</name>
    <dbReference type="NCBI Taxonomy" id="1419482"/>
    <lineage>
        <taxon>Bacteria</taxon>
        <taxon>Pseudomonadati</taxon>
        <taxon>Bacteroidota</taxon>
        <taxon>Chitinophagia</taxon>
        <taxon>Chitinophagales</taxon>
        <taxon>Chitinophagaceae</taxon>
        <taxon>Chitinophaga</taxon>
    </lineage>
</organism>
<comment type="similarity">
    <text evidence="2">Belongs to the SusD family.</text>
</comment>